<sequence length="736" mass="80243">MNQLFSIGIVLHAIDRLSSPLRGVQRTVQELGRTGSQSISNFSRSFDVLIKTVERAKKPFEQLRSQAEQIKNIGQSMALKGAANVMIGLSPIVSAANFEKGLAEVATLTNMSVQELKDKYGKQILDLSQELGQAPEIVVKGMYQAISAGVDPKEAINFMRQSGKAAIAGASDIFTATDLATSIKNAFNLPMENMGKVYDVIFKTIQKGKTTFPEIAHSFQQVGAAAASAGISFEHVQTAVAQMTLGGVTTDRAYISLKYAIDALVAPSDKAKKIFERLGLEINAETVRQKDLLGIMGELQQAMAGLPEKEQAEMIADIFGSQEAQMFVKDFMTNTEKYKDMLKEIKDSTGATEDAYKKMEGTSAYQFEKLKQTLNSIKISLGASILPALNMFMSAVKKIAMPVAEFAQKHKILTGVILGGFIAISAIVASLGMMGIVLGMAIKGYTNLNILLSLVTANKLRLVTAIKGLTISAISGIRAISTALFTTPIGWIILGITALVAAGYLLWRNWDKVSKALGSAWNWLKENWKKVLQVFLYISPLTAPIMAIRKLVQYVFGIDLFQAGKKIIESLWKGIQSVAMKPVEAVKSVVQKIRNFLPFSPAKEGPFRDLDKVKLIETIAGGVKADPLIEAMKKVATQAKQPLIQPVKQMLEPVKTFAQPLIQPVRQMLEPVRTVIQPQGGTKPASTVTVNYSPTLNISGATAQAKEDFLSILRQHQNELLKLIQDAQNKAMRVAY</sequence>
<dbReference type="PANTHER" id="PTHR37813:SF1">
    <property type="entry name" value="FELS-2 PROPHAGE PROTEIN"/>
    <property type="match status" value="1"/>
</dbReference>
<feature type="transmembrane region" description="Helical" evidence="2">
    <location>
        <begin position="488"/>
        <end position="507"/>
    </location>
</feature>
<dbReference type="PANTHER" id="PTHR37813">
    <property type="entry name" value="FELS-2 PROPHAGE PROTEIN"/>
    <property type="match status" value="1"/>
</dbReference>
<gene>
    <name evidence="4" type="ORF">ENV75_03180</name>
</gene>
<feature type="transmembrane region" description="Helical" evidence="2">
    <location>
        <begin position="412"/>
        <end position="442"/>
    </location>
</feature>
<keyword evidence="2" id="KW-0812">Transmembrane</keyword>
<evidence type="ECO:0000256" key="1">
    <source>
        <dbReference type="ARBA" id="ARBA00022612"/>
    </source>
</evidence>
<evidence type="ECO:0000259" key="3">
    <source>
        <dbReference type="Pfam" id="PF10145"/>
    </source>
</evidence>
<dbReference type="NCBIfam" id="TIGR01760">
    <property type="entry name" value="tape_meas_TP901"/>
    <property type="match status" value="1"/>
</dbReference>
<name>A0A7C4AJ87_9BACT</name>
<comment type="caution">
    <text evidence="4">The sequence shown here is derived from an EMBL/GenBank/DDBJ whole genome shotgun (WGS) entry which is preliminary data.</text>
</comment>
<evidence type="ECO:0000256" key="2">
    <source>
        <dbReference type="SAM" id="Phobius"/>
    </source>
</evidence>
<reference evidence="4" key="1">
    <citation type="journal article" date="2020" name="mSystems">
        <title>Genome- and Community-Level Interaction Insights into Carbon Utilization and Element Cycling Functions of Hydrothermarchaeota in Hydrothermal Sediment.</title>
        <authorList>
            <person name="Zhou Z."/>
            <person name="Liu Y."/>
            <person name="Xu W."/>
            <person name="Pan J."/>
            <person name="Luo Z.H."/>
            <person name="Li M."/>
        </authorList>
    </citation>
    <scope>NUCLEOTIDE SEQUENCE [LARGE SCALE GENOMIC DNA]</scope>
    <source>
        <strain evidence="4">SpSt-788</strain>
    </source>
</reference>
<proteinExistence type="predicted"/>
<feature type="transmembrane region" description="Helical" evidence="2">
    <location>
        <begin position="379"/>
        <end position="400"/>
    </location>
</feature>
<feature type="domain" description="Phage tail tape measure protein" evidence="3">
    <location>
        <begin position="122"/>
        <end position="320"/>
    </location>
</feature>
<dbReference type="Pfam" id="PF10145">
    <property type="entry name" value="PhageMin_Tail"/>
    <property type="match status" value="1"/>
</dbReference>
<keyword evidence="1" id="KW-1188">Viral release from host cell</keyword>
<evidence type="ECO:0000313" key="4">
    <source>
        <dbReference type="EMBL" id="HGG99440.1"/>
    </source>
</evidence>
<dbReference type="AlphaFoldDB" id="A0A7C4AJ87"/>
<feature type="transmembrane region" description="Helical" evidence="2">
    <location>
        <begin position="531"/>
        <end position="548"/>
    </location>
</feature>
<dbReference type="EMBL" id="DTHO01000028">
    <property type="protein sequence ID" value="HGG99440.1"/>
    <property type="molecule type" value="Genomic_DNA"/>
</dbReference>
<organism evidence="4">
    <name type="scientific">Thermodesulfovibrio aggregans</name>
    <dbReference type="NCBI Taxonomy" id="86166"/>
    <lineage>
        <taxon>Bacteria</taxon>
        <taxon>Pseudomonadati</taxon>
        <taxon>Nitrospirota</taxon>
        <taxon>Thermodesulfovibrionia</taxon>
        <taxon>Thermodesulfovibrionales</taxon>
        <taxon>Thermodesulfovibrionaceae</taxon>
        <taxon>Thermodesulfovibrio</taxon>
    </lineage>
</organism>
<keyword evidence="2" id="KW-1133">Transmembrane helix</keyword>
<accession>A0A7C4AJ87</accession>
<dbReference type="InterPro" id="IPR010090">
    <property type="entry name" value="Phage_tape_meas"/>
</dbReference>
<keyword evidence="2" id="KW-0472">Membrane</keyword>
<protein>
    <submittedName>
        <fullName evidence="4">Phage tail tape measure protein</fullName>
    </submittedName>
</protein>